<evidence type="ECO:0000256" key="1">
    <source>
        <dbReference type="SAM" id="MobiDB-lite"/>
    </source>
</evidence>
<evidence type="ECO:0000313" key="4">
    <source>
        <dbReference type="Proteomes" id="UP000002499"/>
    </source>
</evidence>
<dbReference type="GO" id="GO:0003824">
    <property type="term" value="F:catalytic activity"/>
    <property type="evidence" value="ECO:0007669"/>
    <property type="project" value="InterPro"/>
</dbReference>
<dbReference type="InterPro" id="IPR035994">
    <property type="entry name" value="Nucleoside_phosphorylase_sf"/>
</dbReference>
<proteinExistence type="predicted"/>
<organism evidence="4">
    <name type="scientific">Metarhizium acridum (strain CQMa 102)</name>
    <dbReference type="NCBI Taxonomy" id="655827"/>
    <lineage>
        <taxon>Eukaryota</taxon>
        <taxon>Fungi</taxon>
        <taxon>Dikarya</taxon>
        <taxon>Ascomycota</taxon>
        <taxon>Pezizomycotina</taxon>
        <taxon>Sordariomycetes</taxon>
        <taxon>Hypocreomycetidae</taxon>
        <taxon>Hypocreales</taxon>
        <taxon>Clavicipitaceae</taxon>
        <taxon>Metarhizium</taxon>
    </lineage>
</organism>
<dbReference type="STRING" id="655827.E9E877"/>
<dbReference type="PANTHER" id="PTHR46082">
    <property type="entry name" value="ATP/GTP-BINDING PROTEIN-RELATED"/>
    <property type="match status" value="1"/>
</dbReference>
<dbReference type="PANTHER" id="PTHR46082:SF11">
    <property type="entry name" value="AAA+ ATPASE DOMAIN-CONTAINING PROTEIN-RELATED"/>
    <property type="match status" value="1"/>
</dbReference>
<dbReference type="GO" id="GO:0009116">
    <property type="term" value="P:nucleoside metabolic process"/>
    <property type="evidence" value="ECO:0007669"/>
    <property type="project" value="InterPro"/>
</dbReference>
<dbReference type="OMA" id="INRHNVV"/>
<protein>
    <submittedName>
        <fullName evidence="3">Pfs, NACHT and Ankyrin domain protein</fullName>
    </submittedName>
</protein>
<dbReference type="HOGENOM" id="CLU_000288_34_22_1"/>
<reference evidence="3 4" key="1">
    <citation type="journal article" date="2011" name="PLoS Genet.">
        <title>Genome sequencing and comparative transcriptomics of the model entomopathogenic fungi Metarhizium anisopliae and M. acridum.</title>
        <authorList>
            <person name="Gao Q."/>
            <person name="Jin K."/>
            <person name="Ying S.H."/>
            <person name="Zhang Y."/>
            <person name="Xiao G."/>
            <person name="Shang Y."/>
            <person name="Duan Z."/>
            <person name="Hu X."/>
            <person name="Xie X.Q."/>
            <person name="Zhou G."/>
            <person name="Peng G."/>
            <person name="Luo Z."/>
            <person name="Huang W."/>
            <person name="Wang B."/>
            <person name="Fang W."/>
            <person name="Wang S."/>
            <person name="Zhong Y."/>
            <person name="Ma L.J."/>
            <person name="St Leger R.J."/>
            <person name="Zhao G.P."/>
            <person name="Pei Y."/>
            <person name="Feng M.G."/>
            <person name="Xia Y."/>
            <person name="Wang C."/>
        </authorList>
    </citation>
    <scope>NUCLEOTIDE SEQUENCE [LARGE SCALE GENOMIC DNA]</scope>
    <source>
        <strain evidence="3 4">CQMa 102</strain>
    </source>
</reference>
<dbReference type="AlphaFoldDB" id="E9E877"/>
<feature type="domain" description="Nucleoside phosphorylase" evidence="2">
    <location>
        <begin position="51"/>
        <end position="311"/>
    </location>
</feature>
<dbReference type="Pfam" id="PF01048">
    <property type="entry name" value="PNP_UDP_1"/>
    <property type="match status" value="1"/>
</dbReference>
<dbReference type="OrthoDB" id="20872at2759"/>
<evidence type="ECO:0000259" key="2">
    <source>
        <dbReference type="Pfam" id="PF01048"/>
    </source>
</evidence>
<name>E9E877_METAQ</name>
<gene>
    <name evidence="3" type="ORF">MAC_06075</name>
</gene>
<dbReference type="InterPro" id="IPR000845">
    <property type="entry name" value="Nucleoside_phosphorylase_d"/>
</dbReference>
<dbReference type="InParanoid" id="E9E877"/>
<sequence length="389" mass="42738">MDNGRRWREDHARTGSSPPPKRKRTSHNGPSSVDNGIQNGSAALRCDQYNIAWICALHFEMAAARAMLDDFHEPLLAHATDTNTYILGSIQRHNIVIACLPTAQHGMNNAAIVATNLRRTFPSIRLGLMVGVGGGAPGMADIRLGDVVVGTRVMQYDLGKIVGEGQFEGTATWRIPHQSLGTAVSVLRSKHELEPSRIPHILGEKLERQPDFLRPRLRDRLFSATYNHQVPTGSCDECDPSKLVPRSTRISGDPVIHYGGIASANQVMKSSAVRDNVARRLDVKCFEMETSGLMDTFSCLPIRGISDYSDSHKSDEWQRYAAAVAAAYARELIEALPKTHAQTQAVDLPDSRKLVKLQLIGNVSRSVCPTFKCRSKYIASSSSTIARLT</sequence>
<evidence type="ECO:0000313" key="3">
    <source>
        <dbReference type="EMBL" id="EFY87827.1"/>
    </source>
</evidence>
<keyword evidence="4" id="KW-1185">Reference proteome</keyword>
<dbReference type="eggNOG" id="KOG4177">
    <property type="taxonomic scope" value="Eukaryota"/>
</dbReference>
<dbReference type="Gene3D" id="3.40.50.1580">
    <property type="entry name" value="Nucleoside phosphorylase domain"/>
    <property type="match status" value="1"/>
</dbReference>
<dbReference type="Proteomes" id="UP000002499">
    <property type="component" value="Unassembled WGS sequence"/>
</dbReference>
<accession>E9E877</accession>
<dbReference type="InterPro" id="IPR053137">
    <property type="entry name" value="NLR-like"/>
</dbReference>
<dbReference type="EMBL" id="GL698520">
    <property type="protein sequence ID" value="EFY87827.1"/>
    <property type="molecule type" value="Genomic_DNA"/>
</dbReference>
<feature type="compositionally biased region" description="Polar residues" evidence="1">
    <location>
        <begin position="27"/>
        <end position="36"/>
    </location>
</feature>
<dbReference type="SUPFAM" id="SSF53167">
    <property type="entry name" value="Purine and uridine phosphorylases"/>
    <property type="match status" value="1"/>
</dbReference>
<feature type="compositionally biased region" description="Basic and acidic residues" evidence="1">
    <location>
        <begin position="1"/>
        <end position="13"/>
    </location>
</feature>
<feature type="region of interest" description="Disordered" evidence="1">
    <location>
        <begin position="1"/>
        <end position="36"/>
    </location>
</feature>